<organism evidence="2 3">
    <name type="scientific">Siminovitchia fordii</name>
    <dbReference type="NCBI Taxonomy" id="254759"/>
    <lineage>
        <taxon>Bacteria</taxon>
        <taxon>Bacillati</taxon>
        <taxon>Bacillota</taxon>
        <taxon>Bacilli</taxon>
        <taxon>Bacillales</taxon>
        <taxon>Bacillaceae</taxon>
        <taxon>Siminovitchia</taxon>
    </lineage>
</organism>
<dbReference type="PANTHER" id="PTHR43792:SF9">
    <property type="entry name" value="RIBOSOMAL-PROTEIN-ALANINE ACETYLTRANSFERASE"/>
    <property type="match status" value="1"/>
</dbReference>
<keyword evidence="3" id="KW-1185">Reference proteome</keyword>
<evidence type="ECO:0000259" key="1">
    <source>
        <dbReference type="PROSITE" id="PS51186"/>
    </source>
</evidence>
<evidence type="ECO:0000313" key="2">
    <source>
        <dbReference type="EMBL" id="GIN20464.1"/>
    </source>
</evidence>
<accession>A0ABQ4K3Z5</accession>
<evidence type="ECO:0000313" key="3">
    <source>
        <dbReference type="Proteomes" id="UP000680279"/>
    </source>
</evidence>
<protein>
    <submittedName>
        <fullName evidence="2">N-acetyltransferase</fullName>
    </submittedName>
</protein>
<sequence length="191" mass="22564">MKQNKIHFPLSFPELETERLFLKKIRLSDAYDLHTYLSDAEVRKYMGISPYTKIEETYKEIEWYNKIYRTKTGIRWGIALKGDPTIIGSCGFLSMNQAHFRAEIGYELHKDFWRRGIVSEAMAAIIQYGFEKMKVNRIEALVEPENTASLLLLESFSFTREGLLREYEYGAGKFDDLYMYALLMRDYKNFI</sequence>
<dbReference type="PANTHER" id="PTHR43792">
    <property type="entry name" value="GNAT FAMILY, PUTATIVE (AFU_ORTHOLOGUE AFUA_3G00765)-RELATED-RELATED"/>
    <property type="match status" value="1"/>
</dbReference>
<comment type="caution">
    <text evidence="2">The sequence shown here is derived from an EMBL/GenBank/DDBJ whole genome shotgun (WGS) entry which is preliminary data.</text>
</comment>
<reference evidence="2 3" key="1">
    <citation type="submission" date="2021-03" db="EMBL/GenBank/DDBJ databases">
        <title>Antimicrobial resistance genes in bacteria isolated from Japanese honey, and their potential for conferring macrolide and lincosamide resistance in the American foulbrood pathogen Paenibacillus larvae.</title>
        <authorList>
            <person name="Okamoto M."/>
            <person name="Kumagai M."/>
            <person name="Kanamori H."/>
            <person name="Takamatsu D."/>
        </authorList>
    </citation>
    <scope>NUCLEOTIDE SEQUENCE [LARGE SCALE GENOMIC DNA]</scope>
    <source>
        <strain evidence="2 3">J1TS3</strain>
    </source>
</reference>
<dbReference type="Pfam" id="PF13302">
    <property type="entry name" value="Acetyltransf_3"/>
    <property type="match status" value="1"/>
</dbReference>
<dbReference type="InterPro" id="IPR016181">
    <property type="entry name" value="Acyl_CoA_acyltransferase"/>
</dbReference>
<proteinExistence type="predicted"/>
<dbReference type="RefSeq" id="WP_212962651.1">
    <property type="nucleotide sequence ID" value="NZ_BOQT01000004.1"/>
</dbReference>
<dbReference type="PROSITE" id="PS51186">
    <property type="entry name" value="GNAT"/>
    <property type="match status" value="1"/>
</dbReference>
<gene>
    <name evidence="2" type="ORF">J1TS3_15980</name>
</gene>
<dbReference type="InterPro" id="IPR000182">
    <property type="entry name" value="GNAT_dom"/>
</dbReference>
<name>A0ABQ4K3Z5_9BACI</name>
<dbReference type="Gene3D" id="3.40.630.30">
    <property type="match status" value="1"/>
</dbReference>
<dbReference type="InterPro" id="IPR051531">
    <property type="entry name" value="N-acetyltransferase"/>
</dbReference>
<feature type="domain" description="N-acetyltransferase" evidence="1">
    <location>
        <begin position="20"/>
        <end position="184"/>
    </location>
</feature>
<dbReference type="Proteomes" id="UP000680279">
    <property type="component" value="Unassembled WGS sequence"/>
</dbReference>
<dbReference type="EMBL" id="BOQT01000004">
    <property type="protein sequence ID" value="GIN20464.1"/>
    <property type="molecule type" value="Genomic_DNA"/>
</dbReference>
<dbReference type="SUPFAM" id="SSF55729">
    <property type="entry name" value="Acyl-CoA N-acyltransferases (Nat)"/>
    <property type="match status" value="1"/>
</dbReference>